<reference evidence="2" key="2">
    <citation type="submission" date="2021-04" db="EMBL/GenBank/DDBJ databases">
        <authorList>
            <person name="Gilroy R."/>
        </authorList>
    </citation>
    <scope>NUCLEOTIDE SEQUENCE</scope>
    <source>
        <strain evidence="2">ChiHjej10B9-4811</strain>
    </source>
</reference>
<proteinExistence type="predicted"/>
<dbReference type="AlphaFoldDB" id="A0A9D2ZSA0"/>
<evidence type="ECO:0000259" key="1">
    <source>
        <dbReference type="Pfam" id="PF17769"/>
    </source>
</evidence>
<protein>
    <submittedName>
        <fullName evidence="2">5-(Carboxyamino)imidazole ribonucleotide synthase</fullName>
    </submittedName>
</protein>
<dbReference type="Proteomes" id="UP000823908">
    <property type="component" value="Unassembled WGS sequence"/>
</dbReference>
<dbReference type="InterPro" id="IPR011054">
    <property type="entry name" value="Rudment_hybrid_motif"/>
</dbReference>
<evidence type="ECO:0000313" key="2">
    <source>
        <dbReference type="EMBL" id="HJD50870.1"/>
    </source>
</evidence>
<organism evidence="2 3">
    <name type="scientific">Candidatus Rothia avistercoris</name>
    <dbReference type="NCBI Taxonomy" id="2840479"/>
    <lineage>
        <taxon>Bacteria</taxon>
        <taxon>Bacillati</taxon>
        <taxon>Actinomycetota</taxon>
        <taxon>Actinomycetes</taxon>
        <taxon>Micrococcales</taxon>
        <taxon>Micrococcaceae</taxon>
        <taxon>Rothia</taxon>
    </lineage>
</organism>
<reference evidence="2" key="1">
    <citation type="journal article" date="2021" name="PeerJ">
        <title>Extensive microbial diversity within the chicken gut microbiome revealed by metagenomics and culture.</title>
        <authorList>
            <person name="Gilroy R."/>
            <person name="Ravi A."/>
            <person name="Getino M."/>
            <person name="Pursley I."/>
            <person name="Horton D.L."/>
            <person name="Alikhan N.F."/>
            <person name="Baker D."/>
            <person name="Gharbi K."/>
            <person name="Hall N."/>
            <person name="Watson M."/>
            <person name="Adriaenssens E.M."/>
            <person name="Foster-Nyarko E."/>
            <person name="Jarju S."/>
            <person name="Secka A."/>
            <person name="Antonio M."/>
            <person name="Oren A."/>
            <person name="Chaudhuri R.R."/>
            <person name="La Ragione R."/>
            <person name="Hildebrand F."/>
            <person name="Pallen M.J."/>
        </authorList>
    </citation>
    <scope>NUCLEOTIDE SEQUENCE</scope>
    <source>
        <strain evidence="2">ChiHjej10B9-4811</strain>
    </source>
</reference>
<feature type="non-terminal residue" evidence="2">
    <location>
        <position position="1"/>
    </location>
</feature>
<comment type="caution">
    <text evidence="2">The sequence shown here is derived from an EMBL/GenBank/DDBJ whole genome shotgun (WGS) entry which is preliminary data.</text>
</comment>
<dbReference type="PANTHER" id="PTHR11609">
    <property type="entry name" value="PURINE BIOSYNTHESIS PROTEIN 6/7, PUR6/7"/>
    <property type="match status" value="1"/>
</dbReference>
<dbReference type="SUPFAM" id="SSF51246">
    <property type="entry name" value="Rudiment single hybrid motif"/>
    <property type="match status" value="1"/>
</dbReference>
<name>A0A9D2ZSA0_9MICC</name>
<dbReference type="PANTHER" id="PTHR11609:SF5">
    <property type="entry name" value="PHOSPHORIBOSYLAMINOIMIDAZOLE CARBOXYLASE"/>
    <property type="match status" value="1"/>
</dbReference>
<dbReference type="Pfam" id="PF17769">
    <property type="entry name" value="PurK_C"/>
    <property type="match status" value="1"/>
</dbReference>
<sequence length="105" mass="11177">DGSVTSQFEQHLRAVANYPLGSTDIKGEVALMKNFLGGTNDDIFGVYPQLMEDYPAAKVHYYGKAVKPGRKIGHINMTGPADQLAALRQQATAAASLLTDGPSTP</sequence>
<dbReference type="Gene3D" id="3.30.470.20">
    <property type="entry name" value="ATP-grasp fold, B domain"/>
    <property type="match status" value="1"/>
</dbReference>
<accession>A0A9D2ZSA0</accession>
<feature type="domain" description="Phosphoribosylaminoimidazole carboxylase C-terminal" evidence="1">
    <location>
        <begin position="30"/>
        <end position="82"/>
    </location>
</feature>
<evidence type="ECO:0000313" key="3">
    <source>
        <dbReference type="Proteomes" id="UP000823908"/>
    </source>
</evidence>
<dbReference type="InterPro" id="IPR040686">
    <property type="entry name" value="PurK_C"/>
</dbReference>
<gene>
    <name evidence="2" type="ORF">H9908_03250</name>
</gene>
<dbReference type="EMBL" id="DWUS01000081">
    <property type="protein sequence ID" value="HJD50870.1"/>
    <property type="molecule type" value="Genomic_DNA"/>
</dbReference>